<dbReference type="InterPro" id="IPR036179">
    <property type="entry name" value="Ig-like_dom_sf"/>
</dbReference>
<comment type="subcellular location">
    <subcellularLocation>
        <location evidence="1">Membrane</location>
        <topology evidence="1">Single-pass type I membrane protein</topology>
    </subcellularLocation>
</comment>
<keyword evidence="5" id="KW-1133">Transmembrane helix</keyword>
<keyword evidence="3" id="KW-0430">Lectin</keyword>
<evidence type="ECO:0000256" key="7">
    <source>
        <dbReference type="ARBA" id="ARBA00023157"/>
    </source>
</evidence>
<evidence type="ECO:0000256" key="2">
    <source>
        <dbReference type="ARBA" id="ARBA00022692"/>
    </source>
</evidence>
<protein>
    <recommendedName>
        <fullName evidence="10">Ig-like domain-containing protein</fullName>
    </recommendedName>
</protein>
<dbReference type="InterPro" id="IPR013106">
    <property type="entry name" value="Ig_V-set"/>
</dbReference>
<reference evidence="11" key="3">
    <citation type="submission" date="2025-09" db="UniProtKB">
        <authorList>
            <consortium name="Ensembl"/>
        </authorList>
    </citation>
    <scope>IDENTIFICATION</scope>
</reference>
<dbReference type="InterPro" id="IPR013783">
    <property type="entry name" value="Ig-like_fold"/>
</dbReference>
<evidence type="ECO:0000256" key="6">
    <source>
        <dbReference type="ARBA" id="ARBA00023136"/>
    </source>
</evidence>
<evidence type="ECO:0000256" key="1">
    <source>
        <dbReference type="ARBA" id="ARBA00004479"/>
    </source>
</evidence>
<dbReference type="Proteomes" id="UP000472264">
    <property type="component" value="Chromosome 6"/>
</dbReference>
<evidence type="ECO:0000256" key="5">
    <source>
        <dbReference type="ARBA" id="ARBA00022989"/>
    </source>
</evidence>
<feature type="region of interest" description="Disordered" evidence="9">
    <location>
        <begin position="525"/>
        <end position="601"/>
    </location>
</feature>
<dbReference type="PROSITE" id="PS50835">
    <property type="entry name" value="IG_LIKE"/>
    <property type="match status" value="3"/>
</dbReference>
<evidence type="ECO:0000259" key="10">
    <source>
        <dbReference type="PROSITE" id="PS50835"/>
    </source>
</evidence>
<dbReference type="Gene3D" id="2.60.40.10">
    <property type="entry name" value="Immunoglobulins"/>
    <property type="match status" value="5"/>
</dbReference>
<dbReference type="GO" id="GO:0005886">
    <property type="term" value="C:plasma membrane"/>
    <property type="evidence" value="ECO:0007669"/>
    <property type="project" value="TreeGrafter"/>
</dbReference>
<dbReference type="Pfam" id="PF08205">
    <property type="entry name" value="C2-set_2"/>
    <property type="match status" value="1"/>
</dbReference>
<dbReference type="SMART" id="SM00409">
    <property type="entry name" value="IG"/>
    <property type="match status" value="4"/>
</dbReference>
<evidence type="ECO:0000256" key="9">
    <source>
        <dbReference type="SAM" id="MobiDB-lite"/>
    </source>
</evidence>
<dbReference type="InterPro" id="IPR003598">
    <property type="entry name" value="Ig_sub2"/>
</dbReference>
<dbReference type="InterPro" id="IPR013162">
    <property type="entry name" value="CD80_C2-set"/>
</dbReference>
<evidence type="ECO:0000256" key="3">
    <source>
        <dbReference type="ARBA" id="ARBA00022734"/>
    </source>
</evidence>
<dbReference type="GO" id="GO:0007155">
    <property type="term" value="P:cell adhesion"/>
    <property type="evidence" value="ECO:0007669"/>
    <property type="project" value="UniProtKB-KW"/>
</dbReference>
<dbReference type="Pfam" id="PF13927">
    <property type="entry name" value="Ig_3"/>
    <property type="match status" value="1"/>
</dbReference>
<evidence type="ECO:0000256" key="8">
    <source>
        <dbReference type="ARBA" id="ARBA00038361"/>
    </source>
</evidence>
<keyword evidence="7" id="KW-1015">Disulfide bond</keyword>
<dbReference type="GO" id="GO:0033691">
    <property type="term" value="F:sialic acid binding"/>
    <property type="evidence" value="ECO:0007669"/>
    <property type="project" value="TreeGrafter"/>
</dbReference>
<keyword evidence="4" id="KW-0130">Cell adhesion</keyword>
<dbReference type="Ensembl" id="ENSENLT00000024355.1">
    <property type="protein sequence ID" value="ENSENLP00000023576.1"/>
    <property type="gene ID" value="ENSENLG00000010630.1"/>
</dbReference>
<keyword evidence="2" id="KW-0812">Transmembrane</keyword>
<organism evidence="11 12">
    <name type="scientific">Echeneis naucrates</name>
    <name type="common">Live sharksucker</name>
    <dbReference type="NCBI Taxonomy" id="173247"/>
    <lineage>
        <taxon>Eukaryota</taxon>
        <taxon>Metazoa</taxon>
        <taxon>Chordata</taxon>
        <taxon>Craniata</taxon>
        <taxon>Vertebrata</taxon>
        <taxon>Euteleostomi</taxon>
        <taxon>Actinopterygii</taxon>
        <taxon>Neopterygii</taxon>
        <taxon>Teleostei</taxon>
        <taxon>Neoteleostei</taxon>
        <taxon>Acanthomorphata</taxon>
        <taxon>Carangaria</taxon>
        <taxon>Carangiformes</taxon>
        <taxon>Echeneidae</taxon>
        <taxon>Echeneis</taxon>
    </lineage>
</organism>
<evidence type="ECO:0000256" key="4">
    <source>
        <dbReference type="ARBA" id="ARBA00022889"/>
    </source>
</evidence>
<dbReference type="SUPFAM" id="SSF48726">
    <property type="entry name" value="Immunoglobulin"/>
    <property type="match status" value="4"/>
</dbReference>
<keyword evidence="6" id="KW-0472">Membrane</keyword>
<dbReference type="InterPro" id="IPR051036">
    <property type="entry name" value="SIGLEC"/>
</dbReference>
<comment type="similarity">
    <text evidence="8">Belongs to the immunoglobulin superfamily. SIGLEC (sialic acid binding Ig-like lectin) family.</text>
</comment>
<keyword evidence="12" id="KW-1185">Reference proteome</keyword>
<dbReference type="PANTHER" id="PTHR12035:SF128">
    <property type="entry name" value="BRANCHED CHAIN KETO ACID DEHYDROGENASE E1 SUBUNIT BETA,-LIKE-RELATED"/>
    <property type="match status" value="1"/>
</dbReference>
<evidence type="ECO:0000313" key="12">
    <source>
        <dbReference type="Proteomes" id="UP000472264"/>
    </source>
</evidence>
<feature type="domain" description="Ig-like" evidence="10">
    <location>
        <begin position="332"/>
        <end position="394"/>
    </location>
</feature>
<sequence>MFNFLNEDICFVTITAEAGLSVVIPCSFTPGFRFYPQNLVWYKCEPAKQRCSDSDIIFATNENRRRIQGRVSLLEPDVRQKTCSFIINDLKESDSGSYQFRVNGKKSYNIYTNQKPILMIPLLTEGQQTTLTCTAPGLCSGSKPEITWMWMGAGGNSSQITENISDVRIENTDVLAQRYSSTLTFNPSAEHHGTTVTCKVRFTGNVATEETVTLNVTREWYKHYIIKTLAGRLSLTSEVREGDMLSLTCGIESFPPSVIKWTRFSELITENGTETHKQNNTDTPVQEGNGKVTLSISNVTAKDSGLYICTVQYLNNIWNKTVDVKVKYVREPALTGNTTVEKGDTLNLTCRAESFPPALITWTKLRSSTSLANGTPLIISEPMFMFYSIKLLTCVCISEGSPLPSITWPLLKNHNEHSVITSVSNYTINSTMSLRVKGPSNISVECISSNLNGEAKEILTTSPKKTGIFTIYHTAATDHSFMVFLIPLLLDLYLENHFAPELDTGLKDVEYASIDFSLLKRQKPSQAAVKQETTETEYAEIKKEQQEEKGDKLREEGKMMEGEEEEAMIEQAKDTKRCDPEEEEGEDTAVYSNVKDIMSQV</sequence>
<feature type="domain" description="Ig-like" evidence="10">
    <location>
        <begin position="231"/>
        <end position="325"/>
    </location>
</feature>
<dbReference type="Pfam" id="PF07686">
    <property type="entry name" value="V-set"/>
    <property type="match status" value="1"/>
</dbReference>
<proteinExistence type="inferred from homology"/>
<feature type="domain" description="Ig-like" evidence="10">
    <location>
        <begin position="116"/>
        <end position="213"/>
    </location>
</feature>
<dbReference type="PANTHER" id="PTHR12035">
    <property type="entry name" value="SIALIC ACID BINDING IMMUNOGLOBULIN-LIKE LECTIN"/>
    <property type="match status" value="1"/>
</dbReference>
<feature type="compositionally biased region" description="Basic and acidic residues" evidence="9">
    <location>
        <begin position="539"/>
        <end position="561"/>
    </location>
</feature>
<dbReference type="InParanoid" id="A0A665UVX4"/>
<name>A0A665UVX4_ECHNA</name>
<dbReference type="GO" id="GO:0030246">
    <property type="term" value="F:carbohydrate binding"/>
    <property type="evidence" value="ECO:0007669"/>
    <property type="project" value="UniProtKB-KW"/>
</dbReference>
<dbReference type="AlphaFoldDB" id="A0A665UVX4"/>
<evidence type="ECO:0000313" key="11">
    <source>
        <dbReference type="Ensembl" id="ENSENLP00000023576.1"/>
    </source>
</evidence>
<dbReference type="InterPro" id="IPR007110">
    <property type="entry name" value="Ig-like_dom"/>
</dbReference>
<reference evidence="11" key="1">
    <citation type="submission" date="2021-04" db="EMBL/GenBank/DDBJ databases">
        <authorList>
            <consortium name="Wellcome Sanger Institute Data Sharing"/>
        </authorList>
    </citation>
    <scope>NUCLEOTIDE SEQUENCE [LARGE SCALE GENOMIC DNA]</scope>
</reference>
<dbReference type="InterPro" id="IPR003599">
    <property type="entry name" value="Ig_sub"/>
</dbReference>
<accession>A0A665UVX4</accession>
<reference evidence="11" key="2">
    <citation type="submission" date="2025-08" db="UniProtKB">
        <authorList>
            <consortium name="Ensembl"/>
        </authorList>
    </citation>
    <scope>IDENTIFICATION</scope>
</reference>
<dbReference type="SMART" id="SM00408">
    <property type="entry name" value="IGc2"/>
    <property type="match status" value="2"/>
</dbReference>